<keyword evidence="8" id="KW-0238">DNA-binding</keyword>
<dbReference type="Gene3D" id="3.40.50.300">
    <property type="entry name" value="P-loop containing nucleotide triphosphate hydrolases"/>
    <property type="match status" value="1"/>
</dbReference>
<keyword evidence="6" id="KW-0347">Helicase</keyword>
<dbReference type="InterPro" id="IPR050496">
    <property type="entry name" value="SNF2_RAD54_helicase_repair"/>
</dbReference>
<name>A0A7L1LE55_HIMHI</name>
<dbReference type="FunFam" id="3.40.50.300:FF:000863">
    <property type="entry name" value="DNA excision repair protein ERCC-6"/>
    <property type="match status" value="1"/>
</dbReference>
<feature type="compositionally biased region" description="Acidic residues" evidence="15">
    <location>
        <begin position="370"/>
        <end position="403"/>
    </location>
</feature>
<comment type="similarity">
    <text evidence="2">Belongs to the SNF2/RAD54 helicase family.</text>
</comment>
<evidence type="ECO:0000256" key="7">
    <source>
        <dbReference type="ARBA" id="ARBA00022840"/>
    </source>
</evidence>
<feature type="compositionally biased region" description="Basic residues" evidence="15">
    <location>
        <begin position="1209"/>
        <end position="1218"/>
    </location>
</feature>
<dbReference type="SMART" id="SM00487">
    <property type="entry name" value="DEXDc"/>
    <property type="match status" value="1"/>
</dbReference>
<evidence type="ECO:0000256" key="6">
    <source>
        <dbReference type="ARBA" id="ARBA00022806"/>
    </source>
</evidence>
<dbReference type="FunFam" id="3.40.50.10810:FF:000042">
    <property type="entry name" value="SNF2 family helicase-like protein"/>
    <property type="match status" value="1"/>
</dbReference>
<dbReference type="SMART" id="SM00490">
    <property type="entry name" value="HELICc"/>
    <property type="match status" value="1"/>
</dbReference>
<feature type="region of interest" description="Disordered" evidence="15">
    <location>
        <begin position="1032"/>
        <end position="1068"/>
    </location>
</feature>
<dbReference type="InterPro" id="IPR027417">
    <property type="entry name" value="P-loop_NTPase"/>
</dbReference>
<dbReference type="GO" id="GO:0005634">
    <property type="term" value="C:nucleus"/>
    <property type="evidence" value="ECO:0007669"/>
    <property type="project" value="UniProtKB-SubCell"/>
</dbReference>
<dbReference type="PROSITE" id="PS51194">
    <property type="entry name" value="HELICASE_CTER"/>
    <property type="match status" value="1"/>
</dbReference>
<dbReference type="InterPro" id="IPR001650">
    <property type="entry name" value="Helicase_C-like"/>
</dbReference>
<feature type="non-terminal residue" evidence="18">
    <location>
        <position position="1498"/>
    </location>
</feature>
<dbReference type="PROSITE" id="PS51192">
    <property type="entry name" value="HELICASE_ATP_BIND_1"/>
    <property type="match status" value="1"/>
</dbReference>
<dbReference type="Pfam" id="PF25875">
    <property type="entry name" value="WHD_Rad26_CSB"/>
    <property type="match status" value="1"/>
</dbReference>
<comment type="subcellular location">
    <subcellularLocation>
        <location evidence="1">Nucleus</location>
    </subcellularLocation>
</comment>
<dbReference type="GO" id="GO:0008094">
    <property type="term" value="F:ATP-dependent activity, acting on DNA"/>
    <property type="evidence" value="ECO:0007669"/>
    <property type="project" value="TreeGrafter"/>
</dbReference>
<feature type="region of interest" description="Disordered" evidence="15">
    <location>
        <begin position="1203"/>
        <end position="1249"/>
    </location>
</feature>
<evidence type="ECO:0000256" key="11">
    <source>
        <dbReference type="ARBA" id="ARBA00071998"/>
    </source>
</evidence>
<evidence type="ECO:0000256" key="2">
    <source>
        <dbReference type="ARBA" id="ARBA00007025"/>
    </source>
</evidence>
<dbReference type="InterPro" id="IPR058951">
    <property type="entry name" value="WHD_Rad26_CSB-like"/>
</dbReference>
<feature type="domain" description="Helicase ATP-binding" evidence="16">
    <location>
        <begin position="514"/>
        <end position="689"/>
    </location>
</feature>
<keyword evidence="10" id="KW-0539">Nucleus</keyword>
<dbReference type="CDD" id="cd18000">
    <property type="entry name" value="DEXHc_ERCC6"/>
    <property type="match status" value="1"/>
</dbReference>
<feature type="region of interest" description="Disordered" evidence="15">
    <location>
        <begin position="1107"/>
        <end position="1135"/>
    </location>
</feature>
<dbReference type="InterPro" id="IPR000330">
    <property type="entry name" value="SNF2_N"/>
</dbReference>
<dbReference type="GO" id="GO:0005524">
    <property type="term" value="F:ATP binding"/>
    <property type="evidence" value="ECO:0007669"/>
    <property type="project" value="UniProtKB-KW"/>
</dbReference>
<feature type="region of interest" description="Disordered" evidence="15">
    <location>
        <begin position="1405"/>
        <end position="1424"/>
    </location>
</feature>
<dbReference type="InterPro" id="IPR014001">
    <property type="entry name" value="Helicase_ATP-bd"/>
</dbReference>
<comment type="caution">
    <text evidence="18">The sequence shown here is derived from an EMBL/GenBank/DDBJ whole genome shotgun (WGS) entry which is preliminary data.</text>
</comment>
<dbReference type="Pfam" id="PF00271">
    <property type="entry name" value="Helicase_C"/>
    <property type="match status" value="1"/>
</dbReference>
<dbReference type="GO" id="GO:0006283">
    <property type="term" value="P:transcription-coupled nucleotide-excision repair"/>
    <property type="evidence" value="ECO:0007669"/>
    <property type="project" value="TreeGrafter"/>
</dbReference>
<feature type="compositionally biased region" description="Low complexity" evidence="15">
    <location>
        <begin position="1380"/>
        <end position="1389"/>
    </location>
</feature>
<dbReference type="CDD" id="cd22254">
    <property type="entry name" value="CSB_WHD"/>
    <property type="match status" value="1"/>
</dbReference>
<feature type="region of interest" description="Disordered" evidence="15">
    <location>
        <begin position="343"/>
        <end position="405"/>
    </location>
</feature>
<feature type="region of interest" description="Disordered" evidence="15">
    <location>
        <begin position="1368"/>
        <end position="1389"/>
    </location>
</feature>
<organism evidence="18 19">
    <name type="scientific">Himantopus himantopus</name>
    <name type="common">Black-winged stilt</name>
    <name type="synonym">Charadrius himantopus</name>
    <dbReference type="NCBI Taxonomy" id="225398"/>
    <lineage>
        <taxon>Eukaryota</taxon>
        <taxon>Metazoa</taxon>
        <taxon>Chordata</taxon>
        <taxon>Craniata</taxon>
        <taxon>Vertebrata</taxon>
        <taxon>Euteleostomi</taxon>
        <taxon>Archelosauria</taxon>
        <taxon>Archosauria</taxon>
        <taxon>Dinosauria</taxon>
        <taxon>Saurischia</taxon>
        <taxon>Theropoda</taxon>
        <taxon>Coelurosauria</taxon>
        <taxon>Aves</taxon>
        <taxon>Neognathae</taxon>
        <taxon>Neoaves</taxon>
        <taxon>Charadriiformes</taxon>
        <taxon>Recurvirostridae</taxon>
        <taxon>Himantopus</taxon>
    </lineage>
</organism>
<dbReference type="PANTHER" id="PTHR45629">
    <property type="entry name" value="SNF2/RAD54 FAMILY MEMBER"/>
    <property type="match status" value="1"/>
</dbReference>
<feature type="compositionally biased region" description="Basic and acidic residues" evidence="15">
    <location>
        <begin position="1112"/>
        <end position="1123"/>
    </location>
</feature>
<keyword evidence="7" id="KW-0067">ATP-binding</keyword>
<keyword evidence="5" id="KW-0378">Hydrolase</keyword>
<accession>A0A7L1LE55</accession>
<dbReference type="Pfam" id="PF00176">
    <property type="entry name" value="SNF2-rel_dom"/>
    <property type="match status" value="1"/>
</dbReference>
<evidence type="ECO:0000259" key="17">
    <source>
        <dbReference type="PROSITE" id="PS51194"/>
    </source>
</evidence>
<evidence type="ECO:0000256" key="5">
    <source>
        <dbReference type="ARBA" id="ARBA00022801"/>
    </source>
</evidence>
<protein>
    <recommendedName>
        <fullName evidence="11">DNA excision repair protein ERCC-6</fullName>
    </recommendedName>
    <alternativeName>
        <fullName evidence="12">ATP-dependent helicase ERCC6</fullName>
    </alternativeName>
    <alternativeName>
        <fullName evidence="13">Cockayne syndrome protein CSB</fullName>
    </alternativeName>
</protein>
<evidence type="ECO:0000256" key="12">
    <source>
        <dbReference type="ARBA" id="ARBA00076356"/>
    </source>
</evidence>
<dbReference type="InterPro" id="IPR049730">
    <property type="entry name" value="SNF2/RAD54-like_C"/>
</dbReference>
<dbReference type="EMBL" id="VXBK01009140">
    <property type="protein sequence ID" value="NXN73254.1"/>
    <property type="molecule type" value="Genomic_DNA"/>
</dbReference>
<dbReference type="InterPro" id="IPR038718">
    <property type="entry name" value="SNF2-like_sf"/>
</dbReference>
<dbReference type="GO" id="GO:0004386">
    <property type="term" value="F:helicase activity"/>
    <property type="evidence" value="ECO:0007669"/>
    <property type="project" value="UniProtKB-KW"/>
</dbReference>
<dbReference type="Proteomes" id="UP000571567">
    <property type="component" value="Unassembled WGS sequence"/>
</dbReference>
<evidence type="ECO:0000256" key="15">
    <source>
        <dbReference type="SAM" id="MobiDB-lite"/>
    </source>
</evidence>
<evidence type="ECO:0000256" key="4">
    <source>
        <dbReference type="ARBA" id="ARBA00022763"/>
    </source>
</evidence>
<feature type="compositionally biased region" description="Basic and acidic residues" evidence="15">
    <location>
        <begin position="1237"/>
        <end position="1249"/>
    </location>
</feature>
<dbReference type="CDD" id="cd18793">
    <property type="entry name" value="SF2_C_SNF"/>
    <property type="match status" value="1"/>
</dbReference>
<evidence type="ECO:0000256" key="1">
    <source>
        <dbReference type="ARBA" id="ARBA00004123"/>
    </source>
</evidence>
<evidence type="ECO:0000256" key="8">
    <source>
        <dbReference type="ARBA" id="ARBA00023125"/>
    </source>
</evidence>
<keyword evidence="4" id="KW-0227">DNA damage</keyword>
<reference evidence="18 19" key="1">
    <citation type="submission" date="2019-09" db="EMBL/GenBank/DDBJ databases">
        <title>Bird 10,000 Genomes (B10K) Project - Family phase.</title>
        <authorList>
            <person name="Zhang G."/>
        </authorList>
    </citation>
    <scope>NUCLEOTIDE SEQUENCE [LARGE SCALE GENOMIC DNA]</scope>
    <source>
        <strain evidence="18">B10K-DU-002-13</strain>
        <tissue evidence="18">Muscle</tissue>
    </source>
</reference>
<feature type="compositionally biased region" description="Low complexity" evidence="15">
    <location>
        <begin position="1053"/>
        <end position="1066"/>
    </location>
</feature>
<dbReference type="OrthoDB" id="413460at2759"/>
<dbReference type="PANTHER" id="PTHR45629:SF7">
    <property type="entry name" value="DNA EXCISION REPAIR PROTEIN ERCC-6-RELATED"/>
    <property type="match status" value="1"/>
</dbReference>
<evidence type="ECO:0000256" key="14">
    <source>
        <dbReference type="SAM" id="Coils"/>
    </source>
</evidence>
<evidence type="ECO:0000313" key="18">
    <source>
        <dbReference type="EMBL" id="NXN73254.1"/>
    </source>
</evidence>
<evidence type="ECO:0000256" key="13">
    <source>
        <dbReference type="ARBA" id="ARBA00079118"/>
    </source>
</evidence>
<keyword evidence="9" id="KW-0234">DNA repair</keyword>
<evidence type="ECO:0000256" key="3">
    <source>
        <dbReference type="ARBA" id="ARBA00022741"/>
    </source>
</evidence>
<dbReference type="SUPFAM" id="SSF52540">
    <property type="entry name" value="P-loop containing nucleoside triphosphate hydrolases"/>
    <property type="match status" value="2"/>
</dbReference>
<feature type="compositionally biased region" description="Polar residues" evidence="15">
    <location>
        <begin position="1124"/>
        <end position="1135"/>
    </location>
</feature>
<dbReference type="InterPro" id="IPR059240">
    <property type="entry name" value="cc_ERCC-6_N"/>
</dbReference>
<dbReference type="CDD" id="cd21397">
    <property type="entry name" value="cc_ERCC-6_N"/>
    <property type="match status" value="1"/>
</dbReference>
<sequence length="1498" mass="169750">MPTDNSHLPDSIQEQDCVTTSSNNCLHNAEESGMEQENGICDSDLDNSITVPNSAIQSSSSMAVPLEVPRRGQPLLQINRQQIQSISCSAQAAELKGLGVDVYDQDVLEQGVLQQVDNAINEANKATKIADAEKEYQSVLDDIRSCTTSLKQINKIIEQLSPQAADNKDINRKLDSVKRQKYNKEQQLKKIKAKQKRLQAILGGTDILDKVNEIEFEEDEEAGPSCLGSMLMPVQETEWDELIRTGQMTPFGTKIPQKPEKKTRRLMLNDTSDFEKYLADQDKLLSERKKLSLHKGAKKKAQAKNVQCVAPVAPASTTKEKGGKALSKTDKRLKKHLRKLQKHALQIQSKAEIPKEKQYLEDKKVRREQEDDSGESEYVPDEELFDPEAAEEEEEQAENDSDYELGNLSRKKKYSMKRVFKEAEDDADFFPSSEEEEHTLGKRKVKRWRDDGDEDYYKQRLRRWQKERLKDKEHQTAEEISEESDTEFEEGFKVPGFLFKKLFKYQQTGVRWLWELHCQQAGGILGDEMGLGKTIQIIAFLAGLSYSKIRTRGSNYRQGLGPTVIVCPATVMHQWVKELHTWWPPFRVAILHETGSYTDKKVKLIHEIASCHGILITSYSYIRLMQDVIHSYDWHYVILDEGHKIRNPNAAVTLACKQFRTPHRIILSGSPMQNNLKELWSLFDFVFPGKLGTLPVFMEQFSVPITMGGYSNASPVQVKTAYKCACVLRDTINPYLLRRMKADVKMSLSLPDKNEQVLFCRLTDEQRQVYQNFINSKEVYQILNGDMQIFSGLVALRKICNHPDLFSGGPRILKGVPDAEVEEADQFGYWKRSGKMIVVESLLKIWHKQGHRVLFFTQSRQMLQILEVFVRDRNYSYLRMDGTTTIASRQPLITRYNEDKSIFIFLLTTRVGGIGVNLTGADRVIIYDPDWNPSTDTQARERAWRIGQKKQVTVYRLLTAGTIEEKIYHRQIFKQFLTNRVLKDPKQRRFFKSNDLYELFTLSSPDVSQGTETSAIFAGTGSDVQVPKHQFKRKLEKPPDNYTSKGDLHLTESSSPNYSKSSNSYSTTHMTNYSSKAIETSEEIKRNLETFDQNSYTKDNVQAVTNINSLNKSKEESLERADKSMSQSLPGGAGSSENAQCLNAAVADEVHGAANANVRGDFSLTCGASGSWEKQVAKTEDGQLDNNHYKCTSKTKHRVDILSHESHKDKSKKKHHKDAKFEGERIPHLVKQKRYRKENSEEKEEDSKKNDDYVLEKLFKKSGVHSVMKHDAIMEASSADHVLVEAEANRVAQDALRALKVSRQRCLGAASGVPTWTGMSGLSGAPSGIKSRFGLKRNSMLLSSHSTCASPAKKCKDADTIKKENVKKCSSNGHFDGKSGESSSGALDSSSLLAKMRARNHLILPQRTGNEGDENHQQAPTPALGSTEYDELLVDVRNFIAFQARVDGEASSQEILHEFESKLPVAQSCVFRELLRNLCTFHRSPNGEGVWRLKPEFH</sequence>
<feature type="domain" description="Helicase C-terminal" evidence="17">
    <location>
        <begin position="838"/>
        <end position="997"/>
    </location>
</feature>
<evidence type="ECO:0000313" key="19">
    <source>
        <dbReference type="Proteomes" id="UP000571567"/>
    </source>
</evidence>
<dbReference type="GO" id="GO:0016787">
    <property type="term" value="F:hydrolase activity"/>
    <property type="evidence" value="ECO:0007669"/>
    <property type="project" value="UniProtKB-KW"/>
</dbReference>
<proteinExistence type="inferred from homology"/>
<keyword evidence="3" id="KW-0547">Nucleotide-binding</keyword>
<feature type="compositionally biased region" description="Basic and acidic residues" evidence="15">
    <location>
        <begin position="352"/>
        <end position="369"/>
    </location>
</feature>
<evidence type="ECO:0000256" key="10">
    <source>
        <dbReference type="ARBA" id="ARBA00023242"/>
    </source>
</evidence>
<feature type="coiled-coil region" evidence="14">
    <location>
        <begin position="167"/>
        <end position="194"/>
    </location>
</feature>
<evidence type="ECO:0000256" key="9">
    <source>
        <dbReference type="ARBA" id="ARBA00023204"/>
    </source>
</evidence>
<feature type="non-terminal residue" evidence="18">
    <location>
        <position position="1"/>
    </location>
</feature>
<dbReference type="Gene3D" id="3.40.50.10810">
    <property type="entry name" value="Tandem AAA-ATPase domain"/>
    <property type="match status" value="1"/>
</dbReference>
<evidence type="ECO:0000259" key="16">
    <source>
        <dbReference type="PROSITE" id="PS51192"/>
    </source>
</evidence>
<keyword evidence="19" id="KW-1185">Reference proteome</keyword>
<gene>
    <name evidence="18" type="primary">Ercc6</name>
    <name evidence="18" type="ORF">HIMHIM_R12387</name>
</gene>
<keyword evidence="14" id="KW-0175">Coiled coil</keyword>